<dbReference type="SUPFAM" id="SSF46689">
    <property type="entry name" value="Homeodomain-like"/>
    <property type="match status" value="1"/>
</dbReference>
<dbReference type="SUPFAM" id="SSF48498">
    <property type="entry name" value="Tetracyclin repressor-like, C-terminal domain"/>
    <property type="match status" value="1"/>
</dbReference>
<dbReference type="EMBL" id="LGAA01000026">
    <property type="protein sequence ID" value="KPD02086.1"/>
    <property type="molecule type" value="Genomic_DNA"/>
</dbReference>
<organism evidence="5 6">
    <name type="scientific">Moellerella wisconsensis ATCC 35017</name>
    <dbReference type="NCBI Taxonomy" id="1354267"/>
    <lineage>
        <taxon>Bacteria</taxon>
        <taxon>Pseudomonadati</taxon>
        <taxon>Pseudomonadota</taxon>
        <taxon>Gammaproteobacteria</taxon>
        <taxon>Enterobacterales</taxon>
        <taxon>Morganellaceae</taxon>
        <taxon>Moellerella</taxon>
    </lineage>
</organism>
<dbReference type="InterPro" id="IPR015292">
    <property type="entry name" value="Tscrpt_reg_YbiH_C"/>
</dbReference>
<dbReference type="InterPro" id="IPR009057">
    <property type="entry name" value="Homeodomain-like_sf"/>
</dbReference>
<comment type="caution">
    <text evidence="5">The sequence shown here is derived from an EMBL/GenBank/DDBJ whole genome shotgun (WGS) entry which is preliminary data.</text>
</comment>
<dbReference type="OrthoDB" id="2356263at2"/>
<dbReference type="InterPro" id="IPR036271">
    <property type="entry name" value="Tet_transcr_reg_TetR-rel_C_sf"/>
</dbReference>
<dbReference type="RefSeq" id="WP_082335442.1">
    <property type="nucleotide sequence ID" value="NZ_CAWMUS010000026.1"/>
</dbReference>
<evidence type="ECO:0000259" key="4">
    <source>
        <dbReference type="PROSITE" id="PS50977"/>
    </source>
</evidence>
<dbReference type="GO" id="GO:0003677">
    <property type="term" value="F:DNA binding"/>
    <property type="evidence" value="ECO:0007669"/>
    <property type="project" value="UniProtKB-UniRule"/>
</dbReference>
<keyword evidence="1 2" id="KW-0238">DNA-binding</keyword>
<evidence type="ECO:0000256" key="3">
    <source>
        <dbReference type="SAM" id="MobiDB-lite"/>
    </source>
</evidence>
<reference evidence="5 6" key="1">
    <citation type="submission" date="2015-07" db="EMBL/GenBank/DDBJ databases">
        <title>ATOL: Assembling a taxonomically balanced genome-scale reconstruction of the evolutionary history of the Enterobacteriaceae.</title>
        <authorList>
            <person name="Plunkett G.III."/>
            <person name="Neeno-Eckwall E.C."/>
            <person name="Glasner J.D."/>
            <person name="Perna N.T."/>
        </authorList>
    </citation>
    <scope>NUCLEOTIDE SEQUENCE [LARGE SCALE GENOMIC DNA]</scope>
    <source>
        <strain evidence="5 6">ATCC 35017</strain>
    </source>
</reference>
<dbReference type="Proteomes" id="UP000053226">
    <property type="component" value="Unassembled WGS sequence"/>
</dbReference>
<dbReference type="Gene3D" id="1.10.357.10">
    <property type="entry name" value="Tetracycline Repressor, domain 2"/>
    <property type="match status" value="1"/>
</dbReference>
<dbReference type="Pfam" id="PF00440">
    <property type="entry name" value="TetR_N"/>
    <property type="match status" value="1"/>
</dbReference>
<gene>
    <name evidence="5" type="ORF">M992_2630</name>
</gene>
<feature type="DNA-binding region" description="H-T-H motif" evidence="2">
    <location>
        <begin position="51"/>
        <end position="70"/>
    </location>
</feature>
<evidence type="ECO:0000313" key="5">
    <source>
        <dbReference type="EMBL" id="KPD02086.1"/>
    </source>
</evidence>
<evidence type="ECO:0000256" key="1">
    <source>
        <dbReference type="ARBA" id="ARBA00023125"/>
    </source>
</evidence>
<feature type="domain" description="HTH tetR-type" evidence="4">
    <location>
        <begin position="28"/>
        <end position="88"/>
    </location>
</feature>
<dbReference type="Gene3D" id="1.10.10.60">
    <property type="entry name" value="Homeodomain-like"/>
    <property type="match status" value="1"/>
</dbReference>
<evidence type="ECO:0000256" key="2">
    <source>
        <dbReference type="PROSITE-ProRule" id="PRU00335"/>
    </source>
</evidence>
<keyword evidence="6" id="KW-1185">Reference proteome</keyword>
<dbReference type="InterPro" id="IPR001647">
    <property type="entry name" value="HTH_TetR"/>
</dbReference>
<name>A0A0N1KH56_9GAMM</name>
<dbReference type="AlphaFoldDB" id="A0A0N1KH56"/>
<dbReference type="Pfam" id="PF09209">
    <property type="entry name" value="CecR_C"/>
    <property type="match status" value="1"/>
</dbReference>
<dbReference type="PROSITE" id="PS50977">
    <property type="entry name" value="HTH_TETR_2"/>
    <property type="match status" value="1"/>
</dbReference>
<proteinExistence type="predicted"/>
<accession>A0A0N1KH56</accession>
<feature type="region of interest" description="Disordered" evidence="3">
    <location>
        <begin position="1"/>
        <end position="22"/>
    </location>
</feature>
<dbReference type="NCBIfam" id="NF008587">
    <property type="entry name" value="PRK11552.1"/>
    <property type="match status" value="1"/>
</dbReference>
<evidence type="ECO:0000313" key="6">
    <source>
        <dbReference type="Proteomes" id="UP000053226"/>
    </source>
</evidence>
<sequence>MTATTSDSIISRSSAATTPTTVSTARGEHAKYQLLRAAADIYGELGLDGATTRKISQISGQNIASIAYYFGSKEGLYLAVAQLIADSIKSTFSQLLHEIDLYLLQSNENKVPEQALKLIQQALMDYNYFQLEKNNLSFSRILAREQLNPTEAYTIIHEQALGPIHSRLNRLIAIYIEADPTDLSTLIHTHAILGEILSFRIARETLLRQTGWQHINEDEYKIINQVLIQHTSILLNGLRHRKNAEK</sequence>
<protein>
    <submittedName>
        <fullName evidence="5">TetR family transcriptional regulator</fullName>
    </submittedName>
</protein>